<organism evidence="1 2">
    <name type="scientific">Dyadobacter beijingensis</name>
    <dbReference type="NCBI Taxonomy" id="365489"/>
    <lineage>
        <taxon>Bacteria</taxon>
        <taxon>Pseudomonadati</taxon>
        <taxon>Bacteroidota</taxon>
        <taxon>Cytophagia</taxon>
        <taxon>Cytophagales</taxon>
        <taxon>Spirosomataceae</taxon>
        <taxon>Dyadobacter</taxon>
    </lineage>
</organism>
<comment type="caution">
    <text evidence="1">The sequence shown here is derived from an EMBL/GenBank/DDBJ whole genome shotgun (WGS) entry which is preliminary data.</text>
</comment>
<reference evidence="2" key="1">
    <citation type="journal article" date="2019" name="Int. J. Syst. Evol. Microbiol.">
        <title>The Global Catalogue of Microorganisms (GCM) 10K type strain sequencing project: providing services to taxonomists for standard genome sequencing and annotation.</title>
        <authorList>
            <consortium name="The Broad Institute Genomics Platform"/>
            <consortium name="The Broad Institute Genome Sequencing Center for Infectious Disease"/>
            <person name="Wu L."/>
            <person name="Ma J."/>
        </authorList>
    </citation>
    <scope>NUCLEOTIDE SEQUENCE [LARGE SCALE GENOMIC DNA]</scope>
    <source>
        <strain evidence="2">CGMCC 1.6375</strain>
    </source>
</reference>
<dbReference type="RefSeq" id="WP_019945502.1">
    <property type="nucleotide sequence ID" value="NZ_BMLI01000004.1"/>
</dbReference>
<keyword evidence="2" id="KW-1185">Reference proteome</keyword>
<gene>
    <name evidence="1" type="ORF">GCM10010967_57950</name>
</gene>
<sequence>MDFTWSDLLKMIPSLIGGGAAGAFINNYFIGKRNKIQPVGKRVTASYVDLPTIMPDYSASITLSKNDGGTDQNYSFKKMAIVQVELRNSGMNDIPVFEIGVDLPEKTMAIGFQHQSPDRYHSVSIENQVTIASPANRLDFKLQPFNRDDFYELTIVTYTDDEDIEAQVILSKKLSVKFVDIFYGVFDDKLAKHLHKKSKGLDIGAP</sequence>
<proteinExistence type="predicted"/>
<dbReference type="EMBL" id="BMLI01000004">
    <property type="protein sequence ID" value="GGN14128.1"/>
    <property type="molecule type" value="Genomic_DNA"/>
</dbReference>
<dbReference type="Proteomes" id="UP000632339">
    <property type="component" value="Unassembled WGS sequence"/>
</dbReference>
<protein>
    <submittedName>
        <fullName evidence="1">Uncharacterized protein</fullName>
    </submittedName>
</protein>
<evidence type="ECO:0000313" key="1">
    <source>
        <dbReference type="EMBL" id="GGN14128.1"/>
    </source>
</evidence>
<accession>A0ABQ2IMV1</accession>
<evidence type="ECO:0000313" key="2">
    <source>
        <dbReference type="Proteomes" id="UP000632339"/>
    </source>
</evidence>
<name>A0ABQ2IMV1_9BACT</name>